<evidence type="ECO:0000256" key="2">
    <source>
        <dbReference type="HAMAP-Rule" id="MF_01539"/>
    </source>
</evidence>
<keyword evidence="2" id="KW-0963">Cytoplasm</keyword>
<evidence type="ECO:0000256" key="1">
    <source>
        <dbReference type="ARBA" id="ARBA00022694"/>
    </source>
</evidence>
<keyword evidence="4" id="KW-1185">Reference proteome</keyword>
<comment type="function">
    <text evidence="2">Catalyzes the formation of N(4)-acetylcytidine (ac(4)C) at the wobble position of elongator tRNA(Met), using acetate and ATP as substrates. First activates an acetate ion to form acetyladenylate (Ac-AMP) and then transfers the acetyl group to tRNA to form ac(4)C34.</text>
</comment>
<dbReference type="STRING" id="1121301.SAMN02745912_01738"/>
<dbReference type="GO" id="GO:0006400">
    <property type="term" value="P:tRNA modification"/>
    <property type="evidence" value="ECO:0007669"/>
    <property type="project" value="UniProtKB-UniRule"/>
</dbReference>
<dbReference type="PANTHER" id="PTHR37825">
    <property type="entry name" value="TRNA(MET) CYTIDINE ACETATE LIGASE"/>
    <property type="match status" value="1"/>
</dbReference>
<keyword evidence="2" id="KW-0067">ATP-binding</keyword>
<feature type="binding site" evidence="2">
    <location>
        <position position="102"/>
    </location>
    <ligand>
        <name>ATP</name>
        <dbReference type="ChEBI" id="CHEBI:30616"/>
    </ligand>
</feature>
<protein>
    <recommendedName>
        <fullName evidence="2">tRNA(Met) cytidine acetate ligase</fullName>
        <ecNumber evidence="2">6.3.4.-</ecNumber>
    </recommendedName>
</protein>
<dbReference type="PANTHER" id="PTHR37825:SF1">
    <property type="entry name" value="TRNA(MET) CYTIDINE ACETATE LIGASE"/>
    <property type="match status" value="1"/>
</dbReference>
<dbReference type="InterPro" id="IPR014729">
    <property type="entry name" value="Rossmann-like_a/b/a_fold"/>
</dbReference>
<keyword evidence="3" id="KW-0808">Transferase</keyword>
<dbReference type="OrthoDB" id="9769796at2"/>
<comment type="catalytic activity">
    <reaction evidence="2">
        <text>cytidine(34) in elongator tRNA(Met) + acetate + ATP = N(4)-acetylcytidine(34) in elongator tRNA(Met) + AMP + diphosphate</text>
        <dbReference type="Rhea" id="RHEA:58144"/>
        <dbReference type="Rhea" id="RHEA-COMP:10693"/>
        <dbReference type="Rhea" id="RHEA-COMP:10694"/>
        <dbReference type="ChEBI" id="CHEBI:30089"/>
        <dbReference type="ChEBI" id="CHEBI:30616"/>
        <dbReference type="ChEBI" id="CHEBI:33019"/>
        <dbReference type="ChEBI" id="CHEBI:74900"/>
        <dbReference type="ChEBI" id="CHEBI:82748"/>
        <dbReference type="ChEBI" id="CHEBI:456215"/>
    </reaction>
</comment>
<keyword evidence="2" id="KW-0436">Ligase</keyword>
<feature type="binding site" evidence="2">
    <location>
        <begin position="7"/>
        <end position="20"/>
    </location>
    <ligand>
        <name>ATP</name>
        <dbReference type="ChEBI" id="CHEBI:30616"/>
    </ligand>
</feature>
<dbReference type="Gene3D" id="3.40.50.620">
    <property type="entry name" value="HUPs"/>
    <property type="match status" value="1"/>
</dbReference>
<dbReference type="GO" id="GO:0005737">
    <property type="term" value="C:cytoplasm"/>
    <property type="evidence" value="ECO:0007669"/>
    <property type="project" value="UniProtKB-SubCell"/>
</dbReference>
<evidence type="ECO:0000313" key="3">
    <source>
        <dbReference type="EMBL" id="SHJ95540.1"/>
    </source>
</evidence>
<keyword evidence="2" id="KW-0694">RNA-binding</keyword>
<feature type="binding site" evidence="2">
    <location>
        <position position="165"/>
    </location>
    <ligand>
        <name>ATP</name>
        <dbReference type="ChEBI" id="CHEBI:30616"/>
    </ligand>
</feature>
<dbReference type="Proteomes" id="UP000184465">
    <property type="component" value="Unassembled WGS sequence"/>
</dbReference>
<organism evidence="3 4">
    <name type="scientific">Paramaledivibacter caminithermalis (strain DSM 15212 / CIP 107654 / DViRD3)</name>
    <name type="common">Clostridium caminithermale</name>
    <dbReference type="NCBI Taxonomy" id="1121301"/>
    <lineage>
        <taxon>Bacteria</taxon>
        <taxon>Bacillati</taxon>
        <taxon>Bacillota</taxon>
        <taxon>Clostridia</taxon>
        <taxon>Peptostreptococcales</taxon>
        <taxon>Caminicellaceae</taxon>
        <taxon>Paramaledivibacter</taxon>
    </lineage>
</organism>
<dbReference type="RefSeq" id="WP_073148965.1">
    <property type="nucleotide sequence ID" value="NZ_FRAG01000017.1"/>
</dbReference>
<reference evidence="3 4" key="1">
    <citation type="submission" date="2016-11" db="EMBL/GenBank/DDBJ databases">
        <authorList>
            <person name="Jaros S."/>
            <person name="Januszkiewicz K."/>
            <person name="Wedrychowicz H."/>
        </authorList>
    </citation>
    <scope>NUCLEOTIDE SEQUENCE [LARGE SCALE GENOMIC DNA]</scope>
    <source>
        <strain evidence="3 4">DSM 15212</strain>
    </source>
</reference>
<evidence type="ECO:0000313" key="4">
    <source>
        <dbReference type="Proteomes" id="UP000184465"/>
    </source>
</evidence>
<dbReference type="Pfam" id="PF05636">
    <property type="entry name" value="HIGH_NTase1"/>
    <property type="match status" value="1"/>
</dbReference>
<dbReference type="AlphaFoldDB" id="A0A1M6NIN3"/>
<dbReference type="GO" id="GO:0016740">
    <property type="term" value="F:transferase activity"/>
    <property type="evidence" value="ECO:0007669"/>
    <property type="project" value="UniProtKB-KW"/>
</dbReference>
<comment type="subcellular location">
    <subcellularLocation>
        <location evidence="2">Cytoplasm</location>
    </subcellularLocation>
</comment>
<feature type="binding site" evidence="2">
    <location>
        <begin position="190"/>
        <end position="191"/>
    </location>
    <ligand>
        <name>ATP</name>
        <dbReference type="ChEBI" id="CHEBI:30616"/>
    </ligand>
</feature>
<dbReference type="InterPro" id="IPR008513">
    <property type="entry name" value="tRNA(Met)_cyd_acetate_ligase"/>
</dbReference>
<dbReference type="EC" id="6.3.4.-" evidence="2"/>
<keyword evidence="2" id="KW-0547">Nucleotide-binding</keyword>
<sequence length="413" mass="47184">MKVVGLITEYNPFHNGHKYHLEKSKEIVGATHSVAVMSGNFLQRGEPALFDKWERAKAAVKQGVDLVLELPVIFSCNSAEFFALGSTSLLNSLNIVDYLCFGSEDGELKNINLISDLLADEPSKFKKLLKEYLDKGYTFPAARQKAIKDYLGYNVDYIDILNFPNNILGIEYVKSLKLLKSKIKPLTIKRIKADYNSLEIRDNICSATAIRNMLQKDYEDISIIKSVVPNESYKIIREAIKNNKGPIFIKDLEKIILYKLRISSIEHLKIIHDINEGLENRLKNGAILSTNYDELISYVKTKRYTMTRLQRIFIKAILDISKKDVKVLVKELGPQYIRVLGFNNKGADLLKKIKKVSCLPIITNLKRYKPENDYAKRMIEIDIASTDIYSLLYGNKEFAKGGLDFIKTPYIHN</sequence>
<dbReference type="GO" id="GO:0000049">
    <property type="term" value="F:tRNA binding"/>
    <property type="evidence" value="ECO:0007669"/>
    <property type="project" value="UniProtKB-KW"/>
</dbReference>
<dbReference type="HAMAP" id="MF_01539">
    <property type="entry name" value="TmcAL"/>
    <property type="match status" value="1"/>
</dbReference>
<dbReference type="NCBIfam" id="NF010191">
    <property type="entry name" value="PRK13670.1"/>
    <property type="match status" value="1"/>
</dbReference>
<dbReference type="GO" id="GO:0005524">
    <property type="term" value="F:ATP binding"/>
    <property type="evidence" value="ECO:0007669"/>
    <property type="project" value="UniProtKB-KW"/>
</dbReference>
<keyword evidence="1 2" id="KW-0819">tRNA processing</keyword>
<comment type="similarity">
    <text evidence="2">Belongs to the TmcAL family.</text>
</comment>
<dbReference type="EMBL" id="FRAG01000017">
    <property type="protein sequence ID" value="SHJ95540.1"/>
    <property type="molecule type" value="Genomic_DNA"/>
</dbReference>
<accession>A0A1M6NIN3</accession>
<keyword evidence="2" id="KW-0820">tRNA-binding</keyword>
<name>A0A1M6NIN3_PARC5</name>
<dbReference type="GO" id="GO:0016879">
    <property type="term" value="F:ligase activity, forming carbon-nitrogen bonds"/>
    <property type="evidence" value="ECO:0007669"/>
    <property type="project" value="UniProtKB-UniRule"/>
</dbReference>
<dbReference type="SUPFAM" id="SSF52374">
    <property type="entry name" value="Nucleotidylyl transferase"/>
    <property type="match status" value="1"/>
</dbReference>
<proteinExistence type="inferred from homology"/>
<gene>
    <name evidence="2" type="primary">tmcAL</name>
    <name evidence="3" type="ORF">SAMN02745912_01738</name>
</gene>